<evidence type="ECO:0000256" key="1">
    <source>
        <dbReference type="ARBA" id="ARBA00005205"/>
    </source>
</evidence>
<evidence type="ECO:0000256" key="13">
    <source>
        <dbReference type="RuleBase" id="RU003903"/>
    </source>
</evidence>
<evidence type="ECO:0000256" key="7">
    <source>
        <dbReference type="ARBA" id="ARBA00023002"/>
    </source>
</evidence>
<dbReference type="SUPFAM" id="SSF51735">
    <property type="entry name" value="NAD(P)-binding Rossmann-fold domains"/>
    <property type="match status" value="1"/>
</dbReference>
<dbReference type="PROSITE" id="PS00521">
    <property type="entry name" value="P5CR"/>
    <property type="match status" value="1"/>
</dbReference>
<dbReference type="Proteomes" id="UP000267908">
    <property type="component" value="Unassembled WGS sequence"/>
</dbReference>
<gene>
    <name evidence="10" type="primary">proC</name>
    <name evidence="16" type="ORF">ALQ28_04388</name>
</gene>
<keyword evidence="6 10" id="KW-0521">NADP</keyword>
<evidence type="ECO:0000256" key="4">
    <source>
        <dbReference type="ARBA" id="ARBA00022605"/>
    </source>
</evidence>
<evidence type="ECO:0000256" key="9">
    <source>
        <dbReference type="ARBA" id="ARBA00052690"/>
    </source>
</evidence>
<evidence type="ECO:0000256" key="5">
    <source>
        <dbReference type="ARBA" id="ARBA00022650"/>
    </source>
</evidence>
<keyword evidence="4 10" id="KW-0028">Amino-acid biosynthesis</keyword>
<keyword evidence="3 10" id="KW-0963">Cytoplasm</keyword>
<reference evidence="16 17" key="1">
    <citation type="submission" date="2018-08" db="EMBL/GenBank/DDBJ databases">
        <title>Recombination of ecologically and evolutionarily significant loci maintains genetic cohesion in the Pseudomonas syringae species complex.</title>
        <authorList>
            <person name="Dillon M."/>
            <person name="Thakur S."/>
            <person name="Almeida R.N.D."/>
            <person name="Weir B.S."/>
            <person name="Guttman D.S."/>
        </authorList>
    </citation>
    <scope>NUCLEOTIDE SEQUENCE [LARGE SCALE GENOMIC DNA]</scope>
    <source>
        <strain evidence="16 17">ICMP 4330</strain>
    </source>
</reference>
<dbReference type="NCBIfam" id="TIGR00112">
    <property type="entry name" value="proC"/>
    <property type="match status" value="1"/>
</dbReference>
<sequence length="313" mass="32472">MHKAQPGCGSARPFLALATMGSHDFAHTEFAYSESAHKDPLMSKTRIAFVGAGNMAASLIGGLRAQGVEASLICASAPGAETRERIATEHGIEVFADNAEAVKGADVVVLAVKPQMMKSVCQALKASLDAHQLIVSVAAGITCASLTQWLGDQPVVRCMPNTPSLLRQGASGLYATDKVSQTQREQAEQLLSAVGVAVWVEQEKHMDAVTAVSGSGPAYFFLMMEAMTAAGVKLGLPEDIAKKLTLQTALGSALIATGSNVDAGELRRRVASPGGTTEAAIKAFQAGGFEALVETALTAADHRAAELAEQLGK</sequence>
<dbReference type="InterPro" id="IPR028939">
    <property type="entry name" value="P5C_Rdtase_cat_N"/>
</dbReference>
<feature type="domain" description="Pyrroline-5-carboxylate reductase dimerisation" evidence="15">
    <location>
        <begin position="203"/>
        <end position="307"/>
    </location>
</feature>
<organism evidence="16 17">
    <name type="scientific">Pseudomonas syringae pv. delphinii</name>
    <dbReference type="NCBI Taxonomy" id="192088"/>
    <lineage>
        <taxon>Bacteria</taxon>
        <taxon>Pseudomonadati</taxon>
        <taxon>Pseudomonadota</taxon>
        <taxon>Gammaproteobacteria</taxon>
        <taxon>Pseudomonadales</taxon>
        <taxon>Pseudomonadaceae</taxon>
        <taxon>Pseudomonas</taxon>
    </lineage>
</organism>
<evidence type="ECO:0000256" key="2">
    <source>
        <dbReference type="ARBA" id="ARBA00005525"/>
    </source>
</evidence>
<feature type="binding site" evidence="12">
    <location>
        <begin position="111"/>
        <end position="114"/>
    </location>
    <ligand>
        <name>NADP(+)</name>
        <dbReference type="ChEBI" id="CHEBI:58349"/>
    </ligand>
</feature>
<keyword evidence="7 10" id="KW-0560">Oxidoreductase</keyword>
<comment type="similarity">
    <text evidence="2 10 13">Belongs to the pyrroline-5-carboxylate reductase family.</text>
</comment>
<dbReference type="HAMAP" id="MF_01925">
    <property type="entry name" value="P5C_reductase"/>
    <property type="match status" value="1"/>
</dbReference>
<dbReference type="InterPro" id="IPR029036">
    <property type="entry name" value="P5CR_dimer"/>
</dbReference>
<evidence type="ECO:0000313" key="16">
    <source>
        <dbReference type="EMBL" id="RMP19185.1"/>
    </source>
</evidence>
<evidence type="ECO:0000256" key="11">
    <source>
        <dbReference type="NCBIfam" id="TIGR00112"/>
    </source>
</evidence>
<evidence type="ECO:0000256" key="3">
    <source>
        <dbReference type="ARBA" id="ARBA00022490"/>
    </source>
</evidence>
<comment type="catalytic activity">
    <reaction evidence="9 10 13">
        <text>L-proline + NADP(+) = (S)-1-pyrroline-5-carboxylate + NADPH + 2 H(+)</text>
        <dbReference type="Rhea" id="RHEA:14109"/>
        <dbReference type="ChEBI" id="CHEBI:15378"/>
        <dbReference type="ChEBI" id="CHEBI:17388"/>
        <dbReference type="ChEBI" id="CHEBI:57783"/>
        <dbReference type="ChEBI" id="CHEBI:58349"/>
        <dbReference type="ChEBI" id="CHEBI:60039"/>
        <dbReference type="EC" id="1.5.1.2"/>
    </reaction>
</comment>
<dbReference type="GO" id="GO:0004735">
    <property type="term" value="F:pyrroline-5-carboxylate reductase activity"/>
    <property type="evidence" value="ECO:0007669"/>
    <property type="project" value="UniProtKB-UniRule"/>
</dbReference>
<evidence type="ECO:0000256" key="6">
    <source>
        <dbReference type="ARBA" id="ARBA00022857"/>
    </source>
</evidence>
<dbReference type="Gene3D" id="3.40.50.720">
    <property type="entry name" value="NAD(P)-binding Rossmann-like Domain"/>
    <property type="match status" value="1"/>
</dbReference>
<name>A0A0P9PGS6_9PSED</name>
<dbReference type="PANTHER" id="PTHR11645">
    <property type="entry name" value="PYRROLINE-5-CARBOXYLATE REDUCTASE"/>
    <property type="match status" value="1"/>
</dbReference>
<comment type="pathway">
    <text evidence="1 10 13">Amino-acid biosynthesis; L-proline biosynthesis; L-proline from L-glutamate 5-semialdehyde: step 1/1.</text>
</comment>
<dbReference type="InterPro" id="IPR008927">
    <property type="entry name" value="6-PGluconate_DH-like_C_sf"/>
</dbReference>
<proteinExistence type="inferred from homology"/>
<evidence type="ECO:0000259" key="15">
    <source>
        <dbReference type="Pfam" id="PF14748"/>
    </source>
</evidence>
<dbReference type="Gene3D" id="1.10.3730.10">
    <property type="entry name" value="ProC C-terminal domain-like"/>
    <property type="match status" value="1"/>
</dbReference>
<feature type="binding site" evidence="12">
    <location>
        <position position="98"/>
    </location>
    <ligand>
        <name>NADPH</name>
        <dbReference type="ChEBI" id="CHEBI:57783"/>
    </ligand>
</feature>
<comment type="catalytic activity">
    <reaction evidence="8 10">
        <text>L-proline + NAD(+) = (S)-1-pyrroline-5-carboxylate + NADH + 2 H(+)</text>
        <dbReference type="Rhea" id="RHEA:14105"/>
        <dbReference type="ChEBI" id="CHEBI:15378"/>
        <dbReference type="ChEBI" id="CHEBI:17388"/>
        <dbReference type="ChEBI" id="CHEBI:57540"/>
        <dbReference type="ChEBI" id="CHEBI:57945"/>
        <dbReference type="ChEBI" id="CHEBI:60039"/>
        <dbReference type="EC" id="1.5.1.2"/>
    </reaction>
</comment>
<keyword evidence="5 10" id="KW-0641">Proline biosynthesis</keyword>
<protein>
    <recommendedName>
        <fullName evidence="10 11">Pyrroline-5-carboxylate reductase</fullName>
        <shortName evidence="10">P5C reductase</shortName>
        <shortName evidence="10">P5CR</shortName>
        <ecNumber evidence="10 11">1.5.1.2</ecNumber>
    </recommendedName>
    <alternativeName>
        <fullName evidence="10">PCA reductase</fullName>
    </alternativeName>
</protein>
<comment type="subcellular location">
    <subcellularLocation>
        <location evidence="10">Cytoplasm</location>
    </subcellularLocation>
</comment>
<dbReference type="UniPathway" id="UPA00098">
    <property type="reaction ID" value="UER00361"/>
</dbReference>
<dbReference type="SUPFAM" id="SSF48179">
    <property type="entry name" value="6-phosphogluconate dehydrogenase C-terminal domain-like"/>
    <property type="match status" value="1"/>
</dbReference>
<dbReference type="EC" id="1.5.1.2" evidence="10 11"/>
<dbReference type="Pfam" id="PF14748">
    <property type="entry name" value="P5CR_dimer"/>
    <property type="match status" value="1"/>
</dbReference>
<dbReference type="GO" id="GO:0005737">
    <property type="term" value="C:cytoplasm"/>
    <property type="evidence" value="ECO:0007669"/>
    <property type="project" value="UniProtKB-SubCell"/>
</dbReference>
<dbReference type="Pfam" id="PF03807">
    <property type="entry name" value="F420_oxidored"/>
    <property type="match status" value="1"/>
</dbReference>
<comment type="function">
    <text evidence="10">Catalyzes the reduction of 1-pyrroline-5-carboxylate (PCA) to L-proline.</text>
</comment>
<evidence type="ECO:0000256" key="12">
    <source>
        <dbReference type="PIRSR" id="PIRSR000193-1"/>
    </source>
</evidence>
<evidence type="ECO:0000313" key="17">
    <source>
        <dbReference type="Proteomes" id="UP000267908"/>
    </source>
</evidence>
<dbReference type="EMBL" id="RBQG01000004">
    <property type="protein sequence ID" value="RMP19185.1"/>
    <property type="molecule type" value="Genomic_DNA"/>
</dbReference>
<dbReference type="AlphaFoldDB" id="A0A0P9PGS6"/>
<accession>A0A0P9PGS6</accession>
<feature type="domain" description="Pyrroline-5-carboxylate reductase catalytic N-terminal" evidence="14">
    <location>
        <begin position="46"/>
        <end position="140"/>
    </location>
</feature>
<dbReference type="FunFam" id="3.40.50.720:FF:000105">
    <property type="entry name" value="Pyrroline-5-carboxylate reductase"/>
    <property type="match status" value="1"/>
</dbReference>
<comment type="caution">
    <text evidence="16">The sequence shown here is derived from an EMBL/GenBank/DDBJ whole genome shotgun (WGS) entry which is preliminary data.</text>
</comment>
<evidence type="ECO:0000259" key="14">
    <source>
        <dbReference type="Pfam" id="PF03807"/>
    </source>
</evidence>
<dbReference type="InterPro" id="IPR036291">
    <property type="entry name" value="NAD(P)-bd_dom_sf"/>
</dbReference>
<dbReference type="GO" id="GO:0055129">
    <property type="term" value="P:L-proline biosynthetic process"/>
    <property type="evidence" value="ECO:0007669"/>
    <property type="project" value="UniProtKB-UniRule"/>
</dbReference>
<dbReference type="InterPro" id="IPR000304">
    <property type="entry name" value="Pyrroline-COOH_reductase"/>
</dbReference>
<evidence type="ECO:0000256" key="10">
    <source>
        <dbReference type="HAMAP-Rule" id="MF_01925"/>
    </source>
</evidence>
<evidence type="ECO:0000256" key="8">
    <source>
        <dbReference type="ARBA" id="ARBA00050547"/>
    </source>
</evidence>
<dbReference type="InterPro" id="IPR053790">
    <property type="entry name" value="P5CR-like_CS"/>
</dbReference>
<dbReference type="FunFam" id="1.10.3730.10:FF:000001">
    <property type="entry name" value="Pyrroline-5-carboxylate reductase"/>
    <property type="match status" value="1"/>
</dbReference>
<dbReference type="PIRSF" id="PIRSF000193">
    <property type="entry name" value="Pyrrol-5-carb_rd"/>
    <property type="match status" value="1"/>
</dbReference>
<dbReference type="PANTHER" id="PTHR11645:SF0">
    <property type="entry name" value="PYRROLINE-5-CARBOXYLATE REDUCTASE 3"/>
    <property type="match status" value="1"/>
</dbReference>